<dbReference type="InterPro" id="IPR014710">
    <property type="entry name" value="RmlC-like_jellyroll"/>
</dbReference>
<gene>
    <name evidence="8" type="primary">rfbC</name>
    <name evidence="8" type="ORF">Q9312_18900</name>
</gene>
<dbReference type="Pfam" id="PF00908">
    <property type="entry name" value="dTDP_sugar_isom"/>
    <property type="match status" value="1"/>
</dbReference>
<feature type="site" description="Participates in a stacking interaction with the thymidine ring of dTDP-4-oxo-6-deoxyglucose" evidence="6">
    <location>
        <position position="137"/>
    </location>
</feature>
<evidence type="ECO:0000256" key="2">
    <source>
        <dbReference type="ARBA" id="ARBA00001997"/>
    </source>
</evidence>
<dbReference type="PANTHER" id="PTHR21047:SF2">
    <property type="entry name" value="THYMIDINE DIPHOSPHO-4-KETO-RHAMNOSE 3,5-EPIMERASE"/>
    <property type="match status" value="1"/>
</dbReference>
<keyword evidence="9" id="KW-1185">Reference proteome</keyword>
<feature type="active site" description="Proton donor" evidence="5">
    <location>
        <position position="131"/>
    </location>
</feature>
<dbReference type="GO" id="GO:0008830">
    <property type="term" value="F:dTDP-4-dehydrorhamnose 3,5-epimerase activity"/>
    <property type="evidence" value="ECO:0007669"/>
    <property type="project" value="UniProtKB-UniRule"/>
</dbReference>
<comment type="similarity">
    <text evidence="7">Belongs to the dTDP-4-dehydrorhamnose 3,5-epimerase family.</text>
</comment>
<dbReference type="RefSeq" id="WP_309202418.1">
    <property type="nucleotide sequence ID" value="NZ_CP133548.1"/>
</dbReference>
<dbReference type="EMBL" id="CP133548">
    <property type="protein sequence ID" value="WMS87277.1"/>
    <property type="molecule type" value="Genomic_DNA"/>
</dbReference>
<proteinExistence type="inferred from homology"/>
<feature type="active site" description="Proton acceptor" evidence="5">
    <location>
        <position position="62"/>
    </location>
</feature>
<evidence type="ECO:0000256" key="7">
    <source>
        <dbReference type="RuleBase" id="RU364069"/>
    </source>
</evidence>
<dbReference type="NCBIfam" id="TIGR01221">
    <property type="entry name" value="rmlC"/>
    <property type="match status" value="1"/>
</dbReference>
<dbReference type="CDD" id="cd00438">
    <property type="entry name" value="cupin_RmlC"/>
    <property type="match status" value="1"/>
</dbReference>
<evidence type="ECO:0000313" key="8">
    <source>
        <dbReference type="EMBL" id="WMS87277.1"/>
    </source>
</evidence>
<dbReference type="PANTHER" id="PTHR21047">
    <property type="entry name" value="DTDP-6-DEOXY-D-GLUCOSE-3,5 EPIMERASE"/>
    <property type="match status" value="1"/>
</dbReference>
<comment type="function">
    <text evidence="2 7">Catalyzes the epimerization of the C3' and C5'positions of dTDP-6-deoxy-D-xylo-4-hexulose, forming dTDP-6-deoxy-L-lyxo-4-hexulose.</text>
</comment>
<reference evidence="8 9" key="1">
    <citation type="submission" date="2023-08" db="EMBL/GenBank/DDBJ databases">
        <title>Pleionea litopenaei sp. nov., isolated from stomach of juvenile Litopenaeus vannamei.</title>
        <authorList>
            <person name="Rho A.M."/>
            <person name="Hwang C.Y."/>
        </authorList>
    </citation>
    <scope>NUCLEOTIDE SEQUENCE [LARGE SCALE GENOMIC DNA]</scope>
    <source>
        <strain evidence="8 9">HL-JVS1</strain>
    </source>
</reference>
<dbReference type="SUPFAM" id="SSF51182">
    <property type="entry name" value="RmlC-like cupins"/>
    <property type="match status" value="1"/>
</dbReference>
<dbReference type="KEGG" id="plei:Q9312_18900"/>
<evidence type="ECO:0000256" key="1">
    <source>
        <dbReference type="ARBA" id="ARBA00001298"/>
    </source>
</evidence>
<comment type="pathway">
    <text evidence="7">Carbohydrate biosynthesis; dTDP-L-rhamnose biosynthesis.</text>
</comment>
<dbReference type="InterPro" id="IPR011051">
    <property type="entry name" value="RmlC_Cupin_sf"/>
</dbReference>
<dbReference type="GO" id="GO:0005829">
    <property type="term" value="C:cytosol"/>
    <property type="evidence" value="ECO:0007669"/>
    <property type="project" value="TreeGrafter"/>
</dbReference>
<dbReference type="Gene3D" id="2.60.120.10">
    <property type="entry name" value="Jelly Rolls"/>
    <property type="match status" value="1"/>
</dbReference>
<evidence type="ECO:0000256" key="3">
    <source>
        <dbReference type="ARBA" id="ARBA00012098"/>
    </source>
</evidence>
<comment type="catalytic activity">
    <reaction evidence="1 7">
        <text>dTDP-4-dehydro-6-deoxy-alpha-D-glucose = dTDP-4-dehydro-beta-L-rhamnose</text>
        <dbReference type="Rhea" id="RHEA:16969"/>
        <dbReference type="ChEBI" id="CHEBI:57649"/>
        <dbReference type="ChEBI" id="CHEBI:62830"/>
        <dbReference type="EC" id="5.1.3.13"/>
    </reaction>
</comment>
<evidence type="ECO:0000313" key="9">
    <source>
        <dbReference type="Proteomes" id="UP001239782"/>
    </source>
</evidence>
<dbReference type="Proteomes" id="UP001239782">
    <property type="component" value="Chromosome"/>
</dbReference>
<evidence type="ECO:0000256" key="5">
    <source>
        <dbReference type="PIRSR" id="PIRSR600888-1"/>
    </source>
</evidence>
<dbReference type="AlphaFoldDB" id="A0AA51X6G6"/>
<name>A0AA51X6G6_9GAMM</name>
<dbReference type="GO" id="GO:0000271">
    <property type="term" value="P:polysaccharide biosynthetic process"/>
    <property type="evidence" value="ECO:0007669"/>
    <property type="project" value="TreeGrafter"/>
</dbReference>
<evidence type="ECO:0000256" key="4">
    <source>
        <dbReference type="ARBA" id="ARBA00019595"/>
    </source>
</evidence>
<sequence>MKLVEKALGDVALFESTVFGDDRGFFFESYNEKVFNELVGYKVTFKQDNHSKSQKGVLRGLHYQLNSPQGKLVRVIKGSVFDVAVDLRRCSSTFGQWYGVTLSSENKNLIWVPPGFAHGFVVLEDETEVLYKATEFYAPKDEYSILYNDQDIGINWPKLDSEILLSAKDTNGLTFAAAPYFK</sequence>
<dbReference type="InterPro" id="IPR000888">
    <property type="entry name" value="RmlC-like"/>
</dbReference>
<keyword evidence="7 8" id="KW-0413">Isomerase</keyword>
<organism evidence="8 9">
    <name type="scientific">Pleionea litopenaei</name>
    <dbReference type="NCBI Taxonomy" id="3070815"/>
    <lineage>
        <taxon>Bacteria</taxon>
        <taxon>Pseudomonadati</taxon>
        <taxon>Pseudomonadota</taxon>
        <taxon>Gammaproteobacteria</taxon>
        <taxon>Oceanospirillales</taxon>
        <taxon>Pleioneaceae</taxon>
        <taxon>Pleionea</taxon>
    </lineage>
</organism>
<dbReference type="GO" id="GO:0019305">
    <property type="term" value="P:dTDP-rhamnose biosynthetic process"/>
    <property type="evidence" value="ECO:0007669"/>
    <property type="project" value="UniProtKB-UniRule"/>
</dbReference>
<comment type="subunit">
    <text evidence="7">Homodimer.</text>
</comment>
<dbReference type="EC" id="5.1.3.13" evidence="3 7"/>
<evidence type="ECO:0000256" key="6">
    <source>
        <dbReference type="PIRSR" id="PIRSR600888-3"/>
    </source>
</evidence>
<accession>A0AA51X6G6</accession>
<protein>
    <recommendedName>
        <fullName evidence="4 7">dTDP-4-dehydrorhamnose 3,5-epimerase</fullName>
        <ecNumber evidence="3 7">5.1.3.13</ecNumber>
    </recommendedName>
    <alternativeName>
        <fullName evidence="7">Thymidine diphospho-4-keto-rhamnose 3,5-epimerase</fullName>
    </alternativeName>
</protein>